<dbReference type="Proteomes" id="UP000245119">
    <property type="component" value="Linkage Group LG1"/>
</dbReference>
<dbReference type="PANTHER" id="PTHR24243:SF224">
    <property type="entry name" value="G-PROTEIN COUPLED RECEPTOR 19-RELATED"/>
    <property type="match status" value="1"/>
</dbReference>
<keyword evidence="5 12" id="KW-0472">Membrane</keyword>
<dbReference type="Pfam" id="PF00001">
    <property type="entry name" value="7tm_1"/>
    <property type="match status" value="1"/>
</dbReference>
<organism evidence="14 15">
    <name type="scientific">Pomacea canaliculata</name>
    <name type="common">Golden apple snail</name>
    <dbReference type="NCBI Taxonomy" id="400727"/>
    <lineage>
        <taxon>Eukaryota</taxon>
        <taxon>Metazoa</taxon>
        <taxon>Spiralia</taxon>
        <taxon>Lophotrochozoa</taxon>
        <taxon>Mollusca</taxon>
        <taxon>Gastropoda</taxon>
        <taxon>Caenogastropoda</taxon>
        <taxon>Architaenioglossa</taxon>
        <taxon>Ampullarioidea</taxon>
        <taxon>Ampullariidae</taxon>
        <taxon>Pomacea</taxon>
    </lineage>
</organism>
<feature type="transmembrane region" description="Helical" evidence="12">
    <location>
        <begin position="336"/>
        <end position="354"/>
    </location>
</feature>
<dbReference type="PROSITE" id="PS00237">
    <property type="entry name" value="G_PROTEIN_RECEP_F1_1"/>
    <property type="match status" value="1"/>
</dbReference>
<dbReference type="AlphaFoldDB" id="A0A2T7PYR0"/>
<feature type="transmembrane region" description="Helical" evidence="12">
    <location>
        <begin position="179"/>
        <end position="201"/>
    </location>
</feature>
<comment type="function">
    <text evidence="10">Receptor for NPAF (A-18-F-amide) and NPFF (F-8-F-amide) neuropeptides, also known as morphine-modulating peptides. Can also be activated by a variety of naturally occurring or synthetic FMRF-amide like ligands. This receptor mediates its action by association with G proteins that activate a phosphatidylinositol-calcium second messenger system.</text>
</comment>
<evidence type="ECO:0000256" key="3">
    <source>
        <dbReference type="ARBA" id="ARBA00022989"/>
    </source>
</evidence>
<dbReference type="InterPro" id="IPR005395">
    <property type="entry name" value="NPFF_rcpt"/>
</dbReference>
<keyword evidence="15" id="KW-1185">Reference proteome</keyword>
<dbReference type="PANTHER" id="PTHR24243">
    <property type="entry name" value="G-PROTEIN COUPLED RECEPTOR"/>
    <property type="match status" value="1"/>
</dbReference>
<dbReference type="STRING" id="400727.A0A2T7PYR0"/>
<protein>
    <recommendedName>
        <fullName evidence="13">G-protein coupled receptors family 1 profile domain-containing protein</fullName>
    </recommendedName>
</protein>
<comment type="similarity">
    <text evidence="11">Belongs to the G-protein coupled receptor 1 family.</text>
</comment>
<comment type="subcellular location">
    <subcellularLocation>
        <location evidence="1">Membrane</location>
        <topology evidence="1">Multi-pass membrane protein</topology>
    </subcellularLocation>
</comment>
<evidence type="ECO:0000256" key="12">
    <source>
        <dbReference type="SAM" id="Phobius"/>
    </source>
</evidence>
<feature type="transmembrane region" description="Helical" evidence="12">
    <location>
        <begin position="247"/>
        <end position="269"/>
    </location>
</feature>
<evidence type="ECO:0000313" key="14">
    <source>
        <dbReference type="EMBL" id="PVD38563.1"/>
    </source>
</evidence>
<gene>
    <name evidence="14" type="ORF">C0Q70_01179</name>
</gene>
<reference evidence="14 15" key="1">
    <citation type="submission" date="2018-04" db="EMBL/GenBank/DDBJ databases">
        <title>The genome of golden apple snail Pomacea canaliculata provides insight into stress tolerance and invasive adaptation.</title>
        <authorList>
            <person name="Liu C."/>
            <person name="Liu B."/>
            <person name="Ren Y."/>
            <person name="Zhang Y."/>
            <person name="Wang H."/>
            <person name="Li S."/>
            <person name="Jiang F."/>
            <person name="Yin L."/>
            <person name="Zhang G."/>
            <person name="Qian W."/>
            <person name="Fan W."/>
        </authorList>
    </citation>
    <scope>NUCLEOTIDE SEQUENCE [LARGE SCALE GENOMIC DNA]</scope>
    <source>
        <strain evidence="14">SZHN2017</strain>
        <tissue evidence="14">Muscle</tissue>
    </source>
</reference>
<feature type="transmembrane region" description="Helical" evidence="12">
    <location>
        <begin position="103"/>
        <end position="124"/>
    </location>
</feature>
<sequence length="508" mass="57645">MGSARRLLEMNETAIRHSANVTDAGHLLHSTCTVGAAVPEDTSLDPSFFLQFDSPSPPQVFPPWEVALKVTFYVIAFLLDVVGNVMVLLIISLNKRMRSATNVLLLNLAVSDLMVAAFCMWAHLGNQITSNWPFGPFVCKINTFIQVTSVTASVLTLTAISLERFMAIVFPLKARWTSAVNVASIVTTWLLSVAVASPHLFVRRQFQQTWRDRQEVWCDEQWAKEYRDKDCNTWEPGKVAYYSVEGIVMYFLPVLVMIIAYTIIGVKLLTRKAPGILITSTAFAQEKAKRKVIKMLVAVLTAFVVCWTPQQVMLLWDLFRPRVKVPDYVKTVKYSAVYVAYFNSALNPILYGGFNDNFRRGFRDVFRCLRKNKVHPGQTIVWASLGNAETLLVRHGTKYFPKETNKKTTLANSVQKFLSVQSLSTETLTVYLVLQYGSKVNLEYRQYTCRPIRRLLPHRMDKSVSDPLQDGEGGQSVVMLRDDNEYSDLDPTTKYNGEHSKQQLYALF</sequence>
<name>A0A2T7PYR0_POMCA</name>
<dbReference type="PRINTS" id="PR01570">
    <property type="entry name" value="NPFFRECEPTOR"/>
</dbReference>
<dbReference type="Gene3D" id="1.20.1070.10">
    <property type="entry name" value="Rhodopsin 7-helix transmembrane proteins"/>
    <property type="match status" value="1"/>
</dbReference>
<dbReference type="GO" id="GO:0008188">
    <property type="term" value="F:neuropeptide receptor activity"/>
    <property type="evidence" value="ECO:0007669"/>
    <property type="project" value="InterPro"/>
</dbReference>
<dbReference type="CDD" id="cd14993">
    <property type="entry name" value="7tmA_CCKR-like"/>
    <property type="match status" value="1"/>
</dbReference>
<evidence type="ECO:0000259" key="13">
    <source>
        <dbReference type="PROSITE" id="PS50262"/>
    </source>
</evidence>
<dbReference type="InterPro" id="IPR000276">
    <property type="entry name" value="GPCR_Rhodpsn"/>
</dbReference>
<dbReference type="PROSITE" id="PS50262">
    <property type="entry name" value="G_PROTEIN_RECEP_F1_2"/>
    <property type="match status" value="1"/>
</dbReference>
<keyword evidence="3 12" id="KW-1133">Transmembrane helix</keyword>
<keyword evidence="6" id="KW-1015">Disulfide bond</keyword>
<dbReference type="GO" id="GO:0005886">
    <property type="term" value="C:plasma membrane"/>
    <property type="evidence" value="ECO:0007669"/>
    <property type="project" value="TreeGrafter"/>
</dbReference>
<evidence type="ECO:0000256" key="7">
    <source>
        <dbReference type="ARBA" id="ARBA00023170"/>
    </source>
</evidence>
<dbReference type="EMBL" id="PZQS01000001">
    <property type="protein sequence ID" value="PVD38563.1"/>
    <property type="molecule type" value="Genomic_DNA"/>
</dbReference>
<keyword evidence="4 11" id="KW-0297">G-protein coupled receptor</keyword>
<evidence type="ECO:0000256" key="9">
    <source>
        <dbReference type="ARBA" id="ARBA00023224"/>
    </source>
</evidence>
<evidence type="ECO:0000256" key="5">
    <source>
        <dbReference type="ARBA" id="ARBA00023136"/>
    </source>
</evidence>
<dbReference type="FunFam" id="1.20.1070.10:FF:000291">
    <property type="entry name" value="Predicted protein"/>
    <property type="match status" value="1"/>
</dbReference>
<evidence type="ECO:0000256" key="10">
    <source>
        <dbReference type="ARBA" id="ARBA00025478"/>
    </source>
</evidence>
<evidence type="ECO:0000256" key="1">
    <source>
        <dbReference type="ARBA" id="ARBA00004141"/>
    </source>
</evidence>
<feature type="transmembrane region" description="Helical" evidence="12">
    <location>
        <begin position="70"/>
        <end position="91"/>
    </location>
</feature>
<accession>A0A2T7PYR0</accession>
<evidence type="ECO:0000313" key="15">
    <source>
        <dbReference type="Proteomes" id="UP000245119"/>
    </source>
</evidence>
<feature type="transmembrane region" description="Helical" evidence="12">
    <location>
        <begin position="295"/>
        <end position="316"/>
    </location>
</feature>
<evidence type="ECO:0000256" key="4">
    <source>
        <dbReference type="ARBA" id="ARBA00023040"/>
    </source>
</evidence>
<feature type="transmembrane region" description="Helical" evidence="12">
    <location>
        <begin position="144"/>
        <end position="167"/>
    </location>
</feature>
<dbReference type="PRINTS" id="PR00237">
    <property type="entry name" value="GPCRRHODOPSN"/>
</dbReference>
<keyword evidence="8" id="KW-0325">Glycoprotein</keyword>
<keyword evidence="9 11" id="KW-0807">Transducer</keyword>
<proteinExistence type="inferred from homology"/>
<evidence type="ECO:0000256" key="2">
    <source>
        <dbReference type="ARBA" id="ARBA00022692"/>
    </source>
</evidence>
<dbReference type="SUPFAM" id="SSF81321">
    <property type="entry name" value="Family A G protein-coupled receptor-like"/>
    <property type="match status" value="1"/>
</dbReference>
<dbReference type="InterPro" id="IPR017452">
    <property type="entry name" value="GPCR_Rhodpsn_7TM"/>
</dbReference>
<comment type="caution">
    <text evidence="14">The sequence shown here is derived from an EMBL/GenBank/DDBJ whole genome shotgun (WGS) entry which is preliminary data.</text>
</comment>
<evidence type="ECO:0000256" key="6">
    <source>
        <dbReference type="ARBA" id="ARBA00023157"/>
    </source>
</evidence>
<evidence type="ECO:0000256" key="8">
    <source>
        <dbReference type="ARBA" id="ARBA00023180"/>
    </source>
</evidence>
<evidence type="ECO:0000256" key="11">
    <source>
        <dbReference type="RuleBase" id="RU000688"/>
    </source>
</evidence>
<keyword evidence="7 11" id="KW-0675">Receptor</keyword>
<feature type="domain" description="G-protein coupled receptors family 1 profile" evidence="13">
    <location>
        <begin position="83"/>
        <end position="351"/>
    </location>
</feature>
<dbReference type="OrthoDB" id="5975505at2759"/>
<keyword evidence="2 11" id="KW-0812">Transmembrane</keyword>